<keyword evidence="13" id="KW-0675">Receptor</keyword>
<evidence type="ECO:0000256" key="7">
    <source>
        <dbReference type="ARBA" id="ARBA00022729"/>
    </source>
</evidence>
<name>A0A132AK87_SARSC</name>
<evidence type="ECO:0000256" key="2">
    <source>
        <dbReference type="ARBA" id="ARBA00009605"/>
    </source>
</evidence>
<feature type="compositionally biased region" description="Polar residues" evidence="14">
    <location>
        <begin position="263"/>
        <end position="292"/>
    </location>
</feature>
<evidence type="ECO:0000256" key="14">
    <source>
        <dbReference type="SAM" id="MobiDB-lite"/>
    </source>
</evidence>
<evidence type="ECO:0000256" key="8">
    <source>
        <dbReference type="ARBA" id="ARBA00022741"/>
    </source>
</evidence>
<keyword evidence="7" id="KW-0732">Signal</keyword>
<dbReference type="EMBL" id="JXLN01017096">
    <property type="protein sequence ID" value="KPM11394.1"/>
    <property type="molecule type" value="Genomic_DNA"/>
</dbReference>
<dbReference type="Pfam" id="PF08515">
    <property type="entry name" value="TGF_beta_GS"/>
    <property type="match status" value="1"/>
</dbReference>
<evidence type="ECO:0000256" key="12">
    <source>
        <dbReference type="ARBA" id="ARBA00023136"/>
    </source>
</evidence>
<dbReference type="PANTHER" id="PTHR23255:SF72">
    <property type="entry name" value="RECEPTOR PROTEIN SERINE_THREONINE KINASE"/>
    <property type="match status" value="1"/>
</dbReference>
<keyword evidence="5" id="KW-0808">Transferase</keyword>
<dbReference type="InterPro" id="IPR011009">
    <property type="entry name" value="Kinase-like_dom_sf"/>
</dbReference>
<dbReference type="Proteomes" id="UP000616769">
    <property type="component" value="Unassembled WGS sequence"/>
</dbReference>
<dbReference type="Gene3D" id="2.10.60.10">
    <property type="entry name" value="CD59"/>
    <property type="match status" value="1"/>
</dbReference>
<evidence type="ECO:0000256" key="5">
    <source>
        <dbReference type="ARBA" id="ARBA00022679"/>
    </source>
</evidence>
<keyword evidence="4" id="KW-0723">Serine/threonine-protein kinase</keyword>
<keyword evidence="6 15" id="KW-0812">Transmembrane</keyword>
<dbReference type="PROSITE" id="PS00108">
    <property type="entry name" value="PROTEIN_KINASE_ST"/>
    <property type="match status" value="1"/>
</dbReference>
<dbReference type="PROSITE" id="PS51256">
    <property type="entry name" value="GS"/>
    <property type="match status" value="1"/>
</dbReference>
<comment type="caution">
    <text evidence="16">The sequence shown here is derived from an EMBL/GenBank/DDBJ whole genome shotgun (WGS) entry which is preliminary data.</text>
</comment>
<keyword evidence="11 15" id="KW-1133">Transmembrane helix</keyword>
<proteinExistence type="inferred from homology"/>
<dbReference type="PROSITE" id="PS50011">
    <property type="entry name" value="PROTEIN_KINASE_DOM"/>
    <property type="match status" value="1"/>
</dbReference>
<evidence type="ECO:0000256" key="11">
    <source>
        <dbReference type="ARBA" id="ARBA00022989"/>
    </source>
</evidence>
<evidence type="ECO:0000256" key="3">
    <source>
        <dbReference type="ARBA" id="ARBA00012401"/>
    </source>
</evidence>
<dbReference type="PANTHER" id="PTHR23255">
    <property type="entry name" value="TRANSFORMING GROWTH FACTOR-BETA RECEPTOR TYPE I AND II"/>
    <property type="match status" value="1"/>
</dbReference>
<dbReference type="InterPro" id="IPR008271">
    <property type="entry name" value="Ser/Thr_kinase_AS"/>
</dbReference>
<dbReference type="GO" id="GO:0004675">
    <property type="term" value="F:transmembrane receptor protein serine/threonine kinase activity"/>
    <property type="evidence" value="ECO:0007669"/>
    <property type="project" value="UniProtKB-EC"/>
</dbReference>
<feature type="transmembrane region" description="Helical" evidence="15">
    <location>
        <begin position="110"/>
        <end position="132"/>
    </location>
</feature>
<gene>
    <name evidence="16" type="ORF">QR98_0099650</name>
</gene>
<dbReference type="InterPro" id="IPR031420">
    <property type="entry name" value="UPF0669"/>
</dbReference>
<evidence type="ECO:0000256" key="15">
    <source>
        <dbReference type="SAM" id="Phobius"/>
    </source>
</evidence>
<dbReference type="EC" id="2.7.11.30" evidence="3"/>
<dbReference type="InterPro" id="IPR017441">
    <property type="entry name" value="Protein_kinase_ATP_BS"/>
</dbReference>
<dbReference type="GO" id="GO:0071363">
    <property type="term" value="P:cellular response to growth factor stimulus"/>
    <property type="evidence" value="ECO:0007669"/>
    <property type="project" value="TreeGrafter"/>
</dbReference>
<dbReference type="Pfam" id="PF01064">
    <property type="entry name" value="Activin_recp"/>
    <property type="match status" value="1"/>
</dbReference>
<keyword evidence="9 16" id="KW-0418">Kinase</keyword>
<evidence type="ECO:0000256" key="9">
    <source>
        <dbReference type="ARBA" id="ARBA00022777"/>
    </source>
</evidence>
<feature type="compositionally biased region" description="Basic and acidic residues" evidence="14">
    <location>
        <begin position="749"/>
        <end position="760"/>
    </location>
</feature>
<keyword evidence="8" id="KW-0547">Nucleotide-binding</keyword>
<dbReference type="GO" id="GO:0005524">
    <property type="term" value="F:ATP binding"/>
    <property type="evidence" value="ECO:0007669"/>
    <property type="project" value="UniProtKB-UniRule"/>
</dbReference>
<dbReference type="InterPro" id="IPR000472">
    <property type="entry name" value="Activin_recp"/>
</dbReference>
<keyword evidence="12 15" id="KW-0472">Membrane</keyword>
<evidence type="ECO:0000313" key="16">
    <source>
        <dbReference type="EMBL" id="KPM11394.1"/>
    </source>
</evidence>
<dbReference type="Gene3D" id="3.30.200.20">
    <property type="entry name" value="Phosphorylase Kinase, domain 1"/>
    <property type="match status" value="1"/>
</dbReference>
<reference evidence="16 17" key="1">
    <citation type="journal article" date="2015" name="Parasit. Vectors">
        <title>Draft genome of the scabies mite.</title>
        <authorList>
            <person name="Rider S.D.Jr."/>
            <person name="Morgan M.S."/>
            <person name="Arlian L.G."/>
        </authorList>
    </citation>
    <scope>NUCLEOTIDE SEQUENCE [LARGE SCALE GENOMIC DNA]</scope>
    <source>
        <strain evidence="16">Arlian Lab</strain>
    </source>
</reference>
<evidence type="ECO:0000256" key="13">
    <source>
        <dbReference type="ARBA" id="ARBA00023170"/>
    </source>
</evidence>
<evidence type="ECO:0000256" key="4">
    <source>
        <dbReference type="ARBA" id="ARBA00022527"/>
    </source>
</evidence>
<dbReference type="InterPro" id="IPR000719">
    <property type="entry name" value="Prot_kinase_dom"/>
</dbReference>
<dbReference type="CDD" id="cd23596">
    <property type="entry name" value="TFP_LU_ECD_Tkv"/>
    <property type="match status" value="1"/>
</dbReference>
<comment type="similarity">
    <text evidence="2">Belongs to the protein kinase superfamily. TKL Ser/Thr protein kinase family. TGFB receptor subfamily.</text>
</comment>
<dbReference type="PROSITE" id="PS00107">
    <property type="entry name" value="PROTEIN_KINASE_ATP"/>
    <property type="match status" value="1"/>
</dbReference>
<dbReference type="OrthoDB" id="10046613at2759"/>
<dbReference type="AlphaFoldDB" id="A0A132AK87"/>
<feature type="region of interest" description="Disordered" evidence="14">
    <location>
        <begin position="739"/>
        <end position="773"/>
    </location>
</feature>
<dbReference type="InterPro" id="IPR003605">
    <property type="entry name" value="GS_dom"/>
</dbReference>
<evidence type="ECO:0000256" key="1">
    <source>
        <dbReference type="ARBA" id="ARBA00004479"/>
    </source>
</evidence>
<organism evidence="16 17">
    <name type="scientific">Sarcoptes scabiei</name>
    <name type="common">Itch mite</name>
    <name type="synonym">Acarus scabiei</name>
    <dbReference type="NCBI Taxonomy" id="52283"/>
    <lineage>
        <taxon>Eukaryota</taxon>
        <taxon>Metazoa</taxon>
        <taxon>Ecdysozoa</taxon>
        <taxon>Arthropoda</taxon>
        <taxon>Chelicerata</taxon>
        <taxon>Arachnida</taxon>
        <taxon>Acari</taxon>
        <taxon>Acariformes</taxon>
        <taxon>Sarcoptiformes</taxon>
        <taxon>Astigmata</taxon>
        <taxon>Psoroptidia</taxon>
        <taxon>Sarcoptoidea</taxon>
        <taxon>Sarcoptidae</taxon>
        <taxon>Sarcoptinae</taxon>
        <taxon>Sarcoptes</taxon>
    </lineage>
</organism>
<evidence type="ECO:0000256" key="6">
    <source>
        <dbReference type="ARBA" id="ARBA00022692"/>
    </source>
</evidence>
<dbReference type="Pfam" id="PF17065">
    <property type="entry name" value="UPF0669"/>
    <property type="match status" value="1"/>
</dbReference>
<sequence>MATQCRCRYADCLDGSTFGSCRLLPGGYCFTFFEEIHNEVESKRNLEKRFGCFGPGDEALFQCKGYLSDHEVYKNISCCNSYDFCNDDLLKEINDGEIVFEERFNLINPFFVAIIFSLCAIVFIAFTLLCLYQKLIAKNQIQVKKSLEDSNFQKLLLPGFACPANRFEQSYEDDNNNHQSPYHKSLNNMLFAMNNATFQGRIGGIGSSSNDSSGSGSSSIPIKYSSFNNGSHNGSFTTIDSSSVLQSPSYYFSASMASNTTSSLMSENTQQTVLSSQKTTLPPVNEDSITSGSGSGVPRLIQKTIAREINLIECIGKGRFGRVWLGVRHCEKYAVKIFFSRDEASWMNEVGIHQGIIMRHENIVTFFSADIVSCNGCTQLWLVTEFHELGSLYDYLNRTPIKTIEQMLSLMKSIIFGLSHLHIEVNGTQGKPIIVHRDLKSQNILMKSENCCCISDFASAIIESQFQSDSNRSILIGTNRYKAPEILNSSIGLAEFKNHLPTDIYSIGLVFWEILNRTIIEGQINDYQRPFEEYVQKDDPSITEMKEIVCERKIRPRLNYYYENQILASVSKLIKECWLENPNARLSSLHSIYKNREIIFRETIHGQIEKENITYFFIDDLSDILLNLSSLQGDCDLYVSQQRESIPISSSTSSLLSSSSFTETKKPNFLPDIFDIFSYDLHSATCGLDSILVDRDIRRPFCIGIYSHPSHQFCEYRLDVIGFSPEFNELDQTNNQLDDFVDGKQSTSKNEDAISNREKSSPIQGTAVDEDEDDDSHHNALGFLLDIIFELIAFLFNIFIL</sequence>
<accession>A0A132AK87</accession>
<dbReference type="Pfam" id="PF00069">
    <property type="entry name" value="Pkinase"/>
    <property type="match status" value="1"/>
</dbReference>
<dbReference type="Gene3D" id="1.10.510.10">
    <property type="entry name" value="Transferase(Phosphotransferase) domain 1"/>
    <property type="match status" value="1"/>
</dbReference>
<dbReference type="VEuPathDB" id="VectorBase:SSCA000158"/>
<dbReference type="SMART" id="SM00220">
    <property type="entry name" value="S_TKc"/>
    <property type="match status" value="1"/>
</dbReference>
<protein>
    <recommendedName>
        <fullName evidence="3">receptor protein serine/threonine kinase</fullName>
        <ecNumber evidence="3">2.7.11.30</ecNumber>
    </recommendedName>
</protein>
<keyword evidence="10" id="KW-0067">ATP-binding</keyword>
<evidence type="ECO:0000313" key="17">
    <source>
        <dbReference type="Proteomes" id="UP000616769"/>
    </source>
</evidence>
<dbReference type="InterPro" id="IPR000333">
    <property type="entry name" value="TGFB_receptor"/>
</dbReference>
<evidence type="ECO:0000256" key="10">
    <source>
        <dbReference type="ARBA" id="ARBA00022840"/>
    </source>
</evidence>
<dbReference type="InterPro" id="IPR045860">
    <property type="entry name" value="Snake_toxin-like_sf"/>
</dbReference>
<dbReference type="SMART" id="SM00467">
    <property type="entry name" value="GS"/>
    <property type="match status" value="1"/>
</dbReference>
<comment type="subcellular location">
    <subcellularLocation>
        <location evidence="1">Membrane</location>
        <topology evidence="1">Single-pass type I membrane protein</topology>
    </subcellularLocation>
</comment>
<dbReference type="GO" id="GO:0043235">
    <property type="term" value="C:receptor complex"/>
    <property type="evidence" value="ECO:0007669"/>
    <property type="project" value="TreeGrafter"/>
</dbReference>
<feature type="region of interest" description="Disordered" evidence="14">
    <location>
        <begin position="263"/>
        <end position="293"/>
    </location>
</feature>
<dbReference type="SUPFAM" id="SSF56112">
    <property type="entry name" value="Protein kinase-like (PK-like)"/>
    <property type="match status" value="1"/>
</dbReference>
<dbReference type="GO" id="GO:0005886">
    <property type="term" value="C:plasma membrane"/>
    <property type="evidence" value="ECO:0007669"/>
    <property type="project" value="TreeGrafter"/>
</dbReference>